<evidence type="ECO:0000256" key="4">
    <source>
        <dbReference type="ARBA" id="ARBA00022840"/>
    </source>
</evidence>
<evidence type="ECO:0000256" key="7">
    <source>
        <dbReference type="ARBA" id="ARBA00029936"/>
    </source>
</evidence>
<keyword evidence="5" id="KW-0648">Protein biosynthesis</keyword>
<evidence type="ECO:0000259" key="9">
    <source>
        <dbReference type="Pfam" id="PF00133"/>
    </source>
</evidence>
<keyword evidence="8" id="KW-0472">Membrane</keyword>
<reference evidence="10" key="1">
    <citation type="submission" date="2013-08" db="EMBL/GenBank/DDBJ databases">
        <authorList>
            <person name="Mendez C."/>
            <person name="Richter M."/>
            <person name="Ferrer M."/>
            <person name="Sanchez J."/>
        </authorList>
    </citation>
    <scope>NUCLEOTIDE SEQUENCE</scope>
</reference>
<protein>
    <recommendedName>
        <fullName evidence="1">valine--tRNA ligase</fullName>
        <ecNumber evidence="1">6.1.1.9</ecNumber>
    </recommendedName>
    <alternativeName>
        <fullName evidence="7">Valyl-tRNA synthetase</fullName>
    </alternativeName>
</protein>
<dbReference type="EC" id="6.1.1.9" evidence="1"/>
<accession>T0YLQ8</accession>
<dbReference type="EMBL" id="AUZX01014180">
    <property type="protein sequence ID" value="EQD32842.1"/>
    <property type="molecule type" value="Genomic_DNA"/>
</dbReference>
<evidence type="ECO:0000256" key="2">
    <source>
        <dbReference type="ARBA" id="ARBA00022598"/>
    </source>
</evidence>
<comment type="caution">
    <text evidence="10">The sequence shown here is derived from an EMBL/GenBank/DDBJ whole genome shotgun (WGS) entry which is preliminary data.</text>
</comment>
<evidence type="ECO:0000256" key="1">
    <source>
        <dbReference type="ARBA" id="ARBA00013169"/>
    </source>
</evidence>
<keyword evidence="2" id="KW-0436">Ligase</keyword>
<keyword evidence="6 10" id="KW-0030">Aminoacyl-tRNA synthetase</keyword>
<feature type="non-terminal residue" evidence="10">
    <location>
        <position position="1"/>
    </location>
</feature>
<dbReference type="Pfam" id="PF00133">
    <property type="entry name" value="tRNA-synt_1"/>
    <property type="match status" value="1"/>
</dbReference>
<keyword evidence="3" id="KW-0547">Nucleotide-binding</keyword>
<evidence type="ECO:0000256" key="8">
    <source>
        <dbReference type="SAM" id="Phobius"/>
    </source>
</evidence>
<organism evidence="10">
    <name type="scientific">mine drainage metagenome</name>
    <dbReference type="NCBI Taxonomy" id="410659"/>
    <lineage>
        <taxon>unclassified sequences</taxon>
        <taxon>metagenomes</taxon>
        <taxon>ecological metagenomes</taxon>
    </lineage>
</organism>
<dbReference type="Gene3D" id="3.40.50.620">
    <property type="entry name" value="HUPs"/>
    <property type="match status" value="1"/>
</dbReference>
<keyword evidence="8" id="KW-0812">Transmembrane</keyword>
<name>T0YLQ8_9ZZZZ</name>
<feature type="domain" description="Aminoacyl-tRNA synthetase class Ia" evidence="9">
    <location>
        <begin position="37"/>
        <end position="248"/>
    </location>
</feature>
<dbReference type="InterPro" id="IPR002303">
    <property type="entry name" value="Valyl-tRNA_ligase"/>
</dbReference>
<evidence type="ECO:0000256" key="6">
    <source>
        <dbReference type="ARBA" id="ARBA00023146"/>
    </source>
</evidence>
<dbReference type="Gene3D" id="1.10.730.10">
    <property type="entry name" value="Isoleucyl-tRNA Synthetase, Domain 1"/>
    <property type="match status" value="1"/>
</dbReference>
<dbReference type="PANTHER" id="PTHR11946">
    <property type="entry name" value="VALYL-TRNA SYNTHETASES"/>
    <property type="match status" value="1"/>
</dbReference>
<dbReference type="InterPro" id="IPR014729">
    <property type="entry name" value="Rossmann-like_a/b/a_fold"/>
</dbReference>
<dbReference type="SUPFAM" id="SSF52374">
    <property type="entry name" value="Nucleotidylyl transferase"/>
    <property type="match status" value="1"/>
</dbReference>
<feature type="non-terminal residue" evidence="10">
    <location>
        <position position="268"/>
    </location>
</feature>
<evidence type="ECO:0000256" key="5">
    <source>
        <dbReference type="ARBA" id="ARBA00022917"/>
    </source>
</evidence>
<reference evidence="10" key="2">
    <citation type="journal article" date="2014" name="ISME J.">
        <title>Microbial stratification in low pH oxic and suboxic macroscopic growths along an acid mine drainage.</title>
        <authorList>
            <person name="Mendez-Garcia C."/>
            <person name="Mesa V."/>
            <person name="Sprenger R.R."/>
            <person name="Richter M."/>
            <person name="Diez M.S."/>
            <person name="Solano J."/>
            <person name="Bargiela R."/>
            <person name="Golyshina O.V."/>
            <person name="Manteca A."/>
            <person name="Ramos J.L."/>
            <person name="Gallego J.R."/>
            <person name="Llorente I."/>
            <person name="Martins Dos Santos V.A."/>
            <person name="Jensen O.N."/>
            <person name="Pelaez A.I."/>
            <person name="Sanchez J."/>
            <person name="Ferrer M."/>
        </authorList>
    </citation>
    <scope>NUCLEOTIDE SEQUENCE</scope>
</reference>
<dbReference type="GO" id="GO:0004832">
    <property type="term" value="F:valine-tRNA ligase activity"/>
    <property type="evidence" value="ECO:0007669"/>
    <property type="project" value="UniProtKB-EC"/>
</dbReference>
<proteinExistence type="predicted"/>
<keyword evidence="4" id="KW-0067">ATP-binding</keyword>
<feature type="transmembrane region" description="Helical" evidence="8">
    <location>
        <begin position="164"/>
        <end position="186"/>
    </location>
</feature>
<dbReference type="GO" id="GO:0006438">
    <property type="term" value="P:valyl-tRNA aminoacylation"/>
    <property type="evidence" value="ECO:0007669"/>
    <property type="project" value="InterPro"/>
</dbReference>
<dbReference type="AlphaFoldDB" id="T0YLQ8"/>
<dbReference type="GO" id="GO:0005829">
    <property type="term" value="C:cytosol"/>
    <property type="evidence" value="ECO:0007669"/>
    <property type="project" value="TreeGrafter"/>
</dbReference>
<gene>
    <name evidence="10" type="ORF">B1A_19220</name>
</gene>
<keyword evidence="8" id="KW-1133">Transmembrane helix</keyword>
<dbReference type="PANTHER" id="PTHR11946:SF93">
    <property type="entry name" value="VALINE--TRNA LIGASE, CHLOROPLASTIC_MITOCHONDRIAL 2"/>
    <property type="match status" value="1"/>
</dbReference>
<dbReference type="PRINTS" id="PR00986">
    <property type="entry name" value="TRNASYNTHVAL"/>
</dbReference>
<evidence type="ECO:0000313" key="10">
    <source>
        <dbReference type="EMBL" id="EQD32842.1"/>
    </source>
</evidence>
<sequence length="268" mass="31098">KARERALEVLESDELLDRREPYALAAGVCYRCQTEVEPRLSLQWFVKMAPLAARARLAVSEGEIRFFPSSWQKTYYEWIDNIRDWCVSRQIWWGHRIPAWSCNDCGHLAVLREDPAVCPACQSSAIVRDPDVLDTWFSSALWPFATLGWPEETPDLARFYPTSLLVTGFDILFFWVARMIMMGLYLTDRAPFRDVYIHALVRDEFGQKMTKSRGNVVDPLELMDRFGTDAFRLSLALLATPGRDIRLSIERVEASRNFVSKLWNAFRF</sequence>
<dbReference type="GO" id="GO:0005524">
    <property type="term" value="F:ATP binding"/>
    <property type="evidence" value="ECO:0007669"/>
    <property type="project" value="UniProtKB-KW"/>
</dbReference>
<dbReference type="InterPro" id="IPR002300">
    <property type="entry name" value="aa-tRNA-synth_Ia"/>
</dbReference>
<evidence type="ECO:0000256" key="3">
    <source>
        <dbReference type="ARBA" id="ARBA00022741"/>
    </source>
</evidence>